<dbReference type="InterPro" id="IPR051681">
    <property type="entry name" value="Ser/Thr_Kinases-Pseudokinases"/>
</dbReference>
<dbReference type="InterPro" id="IPR011009">
    <property type="entry name" value="Kinase-like_dom_sf"/>
</dbReference>
<evidence type="ECO:0000313" key="2">
    <source>
        <dbReference type="EMBL" id="KAE8978482.1"/>
    </source>
</evidence>
<dbReference type="PROSITE" id="PS00108">
    <property type="entry name" value="PROTEIN_KINASE_ST"/>
    <property type="match status" value="1"/>
</dbReference>
<name>A0A6A3IAG3_9STRA</name>
<dbReference type="GO" id="GO:0005524">
    <property type="term" value="F:ATP binding"/>
    <property type="evidence" value="ECO:0007669"/>
    <property type="project" value="InterPro"/>
</dbReference>
<dbReference type="InterPro" id="IPR008271">
    <property type="entry name" value="Ser/Thr_kinase_AS"/>
</dbReference>
<gene>
    <name evidence="2" type="ORF">PF011_g23221</name>
</gene>
<feature type="domain" description="Protein kinase" evidence="1">
    <location>
        <begin position="1"/>
        <end position="217"/>
    </location>
</feature>
<accession>A0A6A3IAG3</accession>
<dbReference type="SMART" id="SM00220">
    <property type="entry name" value="S_TKc"/>
    <property type="match status" value="1"/>
</dbReference>
<dbReference type="Gene3D" id="1.10.510.10">
    <property type="entry name" value="Transferase(Phosphotransferase) domain 1"/>
    <property type="match status" value="1"/>
</dbReference>
<dbReference type="PANTHER" id="PTHR44329:SF214">
    <property type="entry name" value="PROTEIN KINASE DOMAIN-CONTAINING PROTEIN"/>
    <property type="match status" value="1"/>
</dbReference>
<dbReference type="PANTHER" id="PTHR44329">
    <property type="entry name" value="SERINE/THREONINE-PROTEIN KINASE TNNI3K-RELATED"/>
    <property type="match status" value="1"/>
</dbReference>
<comment type="caution">
    <text evidence="2">The sequence shown here is derived from an EMBL/GenBank/DDBJ whole genome shotgun (WGS) entry which is preliminary data.</text>
</comment>
<dbReference type="PROSITE" id="PS50011">
    <property type="entry name" value="PROTEIN_KINASE_DOM"/>
    <property type="match status" value="1"/>
</dbReference>
<dbReference type="Pfam" id="PF00069">
    <property type="entry name" value="Pkinase"/>
    <property type="match status" value="1"/>
</dbReference>
<dbReference type="EMBL" id="QXFW01002444">
    <property type="protein sequence ID" value="KAE8978482.1"/>
    <property type="molecule type" value="Genomic_DNA"/>
</dbReference>
<dbReference type="SUPFAM" id="SSF56112">
    <property type="entry name" value="Protein kinase-like (PK-like)"/>
    <property type="match status" value="1"/>
</dbReference>
<dbReference type="GO" id="GO:0004674">
    <property type="term" value="F:protein serine/threonine kinase activity"/>
    <property type="evidence" value="ECO:0007669"/>
    <property type="project" value="TreeGrafter"/>
</dbReference>
<sequence length="333" mass="36998">MFRREVDIWFGFSHPHVVRLFGACHVGSPFFVCEYATNGTLVSYLRKSPDELWSKLHEAALGVQYLHARGVVHGDLKGNNIVVGSDMKAKVTDFGLSSVGDSEETTLVSGAWNWVDPELLDTNQSPTLASDVYSLGMCIVEALRVVEAVKSGKASRHCLPWRVADRAAMKYHATRGTLPGRPSICEDRQWELVERMCVLDPAKRIKISTVLDELEKLTAYQTNRLADTPRSNTMEWEYVPDVIAAATMSLGKDDSAQADAVIPLCGSLWERLGQVQKRIDGQHSNACQAVFGSVVADADESTKKLRERKRSLVSFAETTMRCHALHRALTKFC</sequence>
<evidence type="ECO:0000259" key="1">
    <source>
        <dbReference type="PROSITE" id="PS50011"/>
    </source>
</evidence>
<dbReference type="InterPro" id="IPR000719">
    <property type="entry name" value="Prot_kinase_dom"/>
</dbReference>
<organism evidence="2 3">
    <name type="scientific">Phytophthora fragariae</name>
    <dbReference type="NCBI Taxonomy" id="53985"/>
    <lineage>
        <taxon>Eukaryota</taxon>
        <taxon>Sar</taxon>
        <taxon>Stramenopiles</taxon>
        <taxon>Oomycota</taxon>
        <taxon>Peronosporomycetes</taxon>
        <taxon>Peronosporales</taxon>
        <taxon>Peronosporaceae</taxon>
        <taxon>Phytophthora</taxon>
    </lineage>
</organism>
<proteinExistence type="predicted"/>
<dbReference type="AlphaFoldDB" id="A0A6A3IAG3"/>
<dbReference type="Proteomes" id="UP000460718">
    <property type="component" value="Unassembled WGS sequence"/>
</dbReference>
<protein>
    <recommendedName>
        <fullName evidence="1">Protein kinase domain-containing protein</fullName>
    </recommendedName>
</protein>
<evidence type="ECO:0000313" key="3">
    <source>
        <dbReference type="Proteomes" id="UP000460718"/>
    </source>
</evidence>
<reference evidence="2 3" key="1">
    <citation type="submission" date="2018-09" db="EMBL/GenBank/DDBJ databases">
        <title>Genomic investigation of the strawberry pathogen Phytophthora fragariae indicates pathogenicity is determined by transcriptional variation in three key races.</title>
        <authorList>
            <person name="Adams T.M."/>
            <person name="Armitage A.D."/>
            <person name="Sobczyk M.K."/>
            <person name="Bates H.J."/>
            <person name="Dunwell J.M."/>
            <person name="Nellist C.F."/>
            <person name="Harrison R.J."/>
        </authorList>
    </citation>
    <scope>NUCLEOTIDE SEQUENCE [LARGE SCALE GENOMIC DNA]</scope>
    <source>
        <strain evidence="2 3">SCRP245</strain>
    </source>
</reference>